<dbReference type="EMBL" id="AODQ01000001">
    <property type="protein sequence ID" value="EMR04820.1"/>
    <property type="molecule type" value="Genomic_DNA"/>
</dbReference>
<dbReference type="AlphaFoldDB" id="M7NT20"/>
<dbReference type="InterPro" id="IPR025245">
    <property type="entry name" value="DUF4197"/>
</dbReference>
<feature type="chain" id="PRO_5004082345" description="DUF4197 domain-containing protein" evidence="1">
    <location>
        <begin position="20"/>
        <end position="243"/>
    </location>
</feature>
<sequence length="243" mass="26679">MKNVLITLGTGACLLFGTAACTTSQINQTLDGVLGGSTGEQGVSANEVALGLKEALAIGADKGAQQASQEDGYWGNPKLRIPFPPDVQRVEQRLRQLGLGSEVDRFVLTLNRGAERAAAEAKPVFINAIKAMTIQDAWNILRGEQDAATQYLIRTTSPELKSRFQPIMSSALQEVNATRYYGDLVNTYNRIPGVQRVDPNLESYATDRAIEGLFLLIAEEERNIRENPVARTTELLRRVFSRQ</sequence>
<proteinExistence type="predicted"/>
<reference evidence="2 3" key="1">
    <citation type="journal article" date="2013" name="Genome Announc.">
        <title>Draft Genome Sequence of Cesiribacter andamanensis Strain AMV16T, Isolated from a Soil Sample from a Mud Volcano in the Andaman Islands, India.</title>
        <authorList>
            <person name="Shivaji S."/>
            <person name="Ara S."/>
            <person name="Begum Z."/>
            <person name="Srinivas T.N."/>
            <person name="Singh A."/>
            <person name="Kumar Pinnaka A."/>
        </authorList>
    </citation>
    <scope>NUCLEOTIDE SEQUENCE [LARGE SCALE GENOMIC DNA]</scope>
    <source>
        <strain evidence="2 3">AMV16</strain>
    </source>
</reference>
<dbReference type="Proteomes" id="UP000011910">
    <property type="component" value="Unassembled WGS sequence"/>
</dbReference>
<dbReference type="Pfam" id="PF13852">
    <property type="entry name" value="DUF4197"/>
    <property type="match status" value="1"/>
</dbReference>
<dbReference type="eggNOG" id="ENOG502Z7PK">
    <property type="taxonomic scope" value="Bacteria"/>
</dbReference>
<dbReference type="RefSeq" id="WP_009193505.1">
    <property type="nucleotide sequence ID" value="NZ_AODQ01000001.1"/>
</dbReference>
<evidence type="ECO:0008006" key="4">
    <source>
        <dbReference type="Google" id="ProtNLM"/>
    </source>
</evidence>
<keyword evidence="3" id="KW-1185">Reference proteome</keyword>
<feature type="signal peptide" evidence="1">
    <location>
        <begin position="1"/>
        <end position="19"/>
    </location>
</feature>
<evidence type="ECO:0000313" key="3">
    <source>
        <dbReference type="Proteomes" id="UP000011910"/>
    </source>
</evidence>
<name>M7NT20_9BACT</name>
<protein>
    <recommendedName>
        <fullName evidence="4">DUF4197 domain-containing protein</fullName>
    </recommendedName>
</protein>
<comment type="caution">
    <text evidence="2">The sequence shown here is derived from an EMBL/GenBank/DDBJ whole genome shotgun (WGS) entry which is preliminary data.</text>
</comment>
<organism evidence="2 3">
    <name type="scientific">Cesiribacter andamanensis AMV16</name>
    <dbReference type="NCBI Taxonomy" id="1279009"/>
    <lineage>
        <taxon>Bacteria</taxon>
        <taxon>Pseudomonadati</taxon>
        <taxon>Bacteroidota</taxon>
        <taxon>Cytophagia</taxon>
        <taxon>Cytophagales</taxon>
        <taxon>Cesiribacteraceae</taxon>
        <taxon>Cesiribacter</taxon>
    </lineage>
</organism>
<accession>M7NT20</accession>
<evidence type="ECO:0000256" key="1">
    <source>
        <dbReference type="SAM" id="SignalP"/>
    </source>
</evidence>
<evidence type="ECO:0000313" key="2">
    <source>
        <dbReference type="EMBL" id="EMR04820.1"/>
    </source>
</evidence>
<dbReference type="PROSITE" id="PS51257">
    <property type="entry name" value="PROKAR_LIPOPROTEIN"/>
    <property type="match status" value="1"/>
</dbReference>
<keyword evidence="1" id="KW-0732">Signal</keyword>
<dbReference type="OrthoDB" id="5292580at2"/>
<gene>
    <name evidence="2" type="ORF">ADICEAN_00091</name>
</gene>